<gene>
    <name evidence="1" type="ORF">TSUD_96020</name>
</gene>
<organism evidence="1 2">
    <name type="scientific">Trifolium subterraneum</name>
    <name type="common">Subterranean clover</name>
    <dbReference type="NCBI Taxonomy" id="3900"/>
    <lineage>
        <taxon>Eukaryota</taxon>
        <taxon>Viridiplantae</taxon>
        <taxon>Streptophyta</taxon>
        <taxon>Embryophyta</taxon>
        <taxon>Tracheophyta</taxon>
        <taxon>Spermatophyta</taxon>
        <taxon>Magnoliopsida</taxon>
        <taxon>eudicotyledons</taxon>
        <taxon>Gunneridae</taxon>
        <taxon>Pentapetalae</taxon>
        <taxon>rosids</taxon>
        <taxon>fabids</taxon>
        <taxon>Fabales</taxon>
        <taxon>Fabaceae</taxon>
        <taxon>Papilionoideae</taxon>
        <taxon>50 kb inversion clade</taxon>
        <taxon>NPAAA clade</taxon>
        <taxon>Hologalegina</taxon>
        <taxon>IRL clade</taxon>
        <taxon>Trifolieae</taxon>
        <taxon>Trifolium</taxon>
    </lineage>
</organism>
<dbReference type="OrthoDB" id="1435604at2759"/>
<keyword evidence="2" id="KW-1185">Reference proteome</keyword>
<accession>A0A2Z6PLA5</accession>
<dbReference type="Proteomes" id="UP000242715">
    <property type="component" value="Unassembled WGS sequence"/>
</dbReference>
<proteinExistence type="predicted"/>
<dbReference type="PANTHER" id="PTHR48451:SF1">
    <property type="entry name" value="DUF4218 DOMAIN-CONTAINING PROTEIN"/>
    <property type="match status" value="1"/>
</dbReference>
<evidence type="ECO:0000313" key="1">
    <source>
        <dbReference type="EMBL" id="GAU46027.1"/>
    </source>
</evidence>
<protein>
    <submittedName>
        <fullName evidence="1">Uncharacterized protein</fullName>
    </submittedName>
</protein>
<reference evidence="2" key="1">
    <citation type="journal article" date="2017" name="Front. Plant Sci.">
        <title>Climate Clever Clovers: New Paradigm to Reduce the Environmental Footprint of Ruminants by Breeding Low Methanogenic Forages Utilizing Haplotype Variation.</title>
        <authorList>
            <person name="Kaur P."/>
            <person name="Appels R."/>
            <person name="Bayer P.E."/>
            <person name="Keeble-Gagnere G."/>
            <person name="Wang J."/>
            <person name="Hirakawa H."/>
            <person name="Shirasawa K."/>
            <person name="Vercoe P."/>
            <person name="Stefanova K."/>
            <person name="Durmic Z."/>
            <person name="Nichols P."/>
            <person name="Revell C."/>
            <person name="Isobe S.N."/>
            <person name="Edwards D."/>
            <person name="Erskine W."/>
        </authorList>
    </citation>
    <scope>NUCLEOTIDE SEQUENCE [LARGE SCALE GENOMIC DNA]</scope>
    <source>
        <strain evidence="2">cv. Daliak</strain>
    </source>
</reference>
<evidence type="ECO:0000313" key="2">
    <source>
        <dbReference type="Proteomes" id="UP000242715"/>
    </source>
</evidence>
<sequence>MKIEFQLGKRKRVSRTKLDKKELTQAHRYVLSNCDAVAPFIIEHITLLKRQSRSRRLSQLEIDKQHGQKFSDWFRDRIRLLDEQSSQQVTDELRWLARGPIDNHIDDEEEEGEGSLQGAIPNLSSIPRLTYLQQPVFSSSASSHRSQQCFTQAPFGGIKRTGLGRELGEWDILGLVEHQDSVIRLGKSSFLKLVV</sequence>
<dbReference type="PANTHER" id="PTHR48451">
    <property type="entry name" value="DUF4218 DOMAIN-CONTAINING PROTEIN"/>
    <property type="match status" value="1"/>
</dbReference>
<name>A0A2Z6PLA5_TRISU</name>
<dbReference type="AlphaFoldDB" id="A0A2Z6PLA5"/>
<dbReference type="EMBL" id="DF974170">
    <property type="protein sequence ID" value="GAU46027.1"/>
    <property type="molecule type" value="Genomic_DNA"/>
</dbReference>